<organism evidence="9 10">
    <name type="scientific">Clostridium gasigenes</name>
    <dbReference type="NCBI Taxonomy" id="94869"/>
    <lineage>
        <taxon>Bacteria</taxon>
        <taxon>Bacillati</taxon>
        <taxon>Bacillota</taxon>
        <taxon>Clostridia</taxon>
        <taxon>Eubacteriales</taxon>
        <taxon>Clostridiaceae</taxon>
        <taxon>Clostridium</taxon>
    </lineage>
</organism>
<evidence type="ECO:0000313" key="9">
    <source>
        <dbReference type="EMBL" id="SDO74223.1"/>
    </source>
</evidence>
<feature type="transmembrane region" description="Helical" evidence="8">
    <location>
        <begin position="105"/>
        <end position="127"/>
    </location>
</feature>
<keyword evidence="3" id="KW-0645">Protease</keyword>
<dbReference type="GO" id="GO:0009372">
    <property type="term" value="P:quorum sensing"/>
    <property type="evidence" value="ECO:0007669"/>
    <property type="project" value="UniProtKB-KW"/>
</dbReference>
<accession>A0A1H0M1G8</accession>
<proteinExistence type="predicted"/>
<evidence type="ECO:0000256" key="8">
    <source>
        <dbReference type="SAM" id="Phobius"/>
    </source>
</evidence>
<evidence type="ECO:0000256" key="6">
    <source>
        <dbReference type="ARBA" id="ARBA00022989"/>
    </source>
</evidence>
<keyword evidence="10" id="KW-1185">Reference proteome</keyword>
<dbReference type="GO" id="GO:0016020">
    <property type="term" value="C:membrane"/>
    <property type="evidence" value="ECO:0007669"/>
    <property type="project" value="InterPro"/>
</dbReference>
<keyword evidence="6 8" id="KW-1133">Transmembrane helix</keyword>
<feature type="transmembrane region" description="Helical" evidence="8">
    <location>
        <begin position="148"/>
        <end position="169"/>
    </location>
</feature>
<keyword evidence="7 8" id="KW-0472">Membrane</keyword>
<feature type="transmembrane region" description="Helical" evidence="8">
    <location>
        <begin position="175"/>
        <end position="194"/>
    </location>
</feature>
<dbReference type="Pfam" id="PF04647">
    <property type="entry name" value="AgrB"/>
    <property type="match status" value="1"/>
</dbReference>
<keyword evidence="1" id="KW-1003">Cell membrane</keyword>
<reference evidence="9 10" key="1">
    <citation type="submission" date="2016-10" db="EMBL/GenBank/DDBJ databases">
        <authorList>
            <person name="de Groot N.N."/>
        </authorList>
    </citation>
    <scope>NUCLEOTIDE SEQUENCE [LARGE SCALE GENOMIC DNA]</scope>
    <source>
        <strain evidence="9 10">DSM 12272</strain>
    </source>
</reference>
<keyword evidence="2" id="KW-0673">Quorum sensing</keyword>
<evidence type="ECO:0000256" key="2">
    <source>
        <dbReference type="ARBA" id="ARBA00022654"/>
    </source>
</evidence>
<evidence type="ECO:0000313" key="10">
    <source>
        <dbReference type="Proteomes" id="UP000198597"/>
    </source>
</evidence>
<keyword evidence="4 8" id="KW-0812">Transmembrane</keyword>
<evidence type="ECO:0000256" key="1">
    <source>
        <dbReference type="ARBA" id="ARBA00022475"/>
    </source>
</evidence>
<feature type="transmembrane region" description="Helical" evidence="8">
    <location>
        <begin position="40"/>
        <end position="69"/>
    </location>
</feature>
<protein>
    <submittedName>
        <fullName evidence="9">Accessory gene regulator B</fullName>
    </submittedName>
</protein>
<sequence length="226" mass="25147">MFNADMLSKKVAFKIANELKLDNDNKEVISYGIFAIIQMFYNLLLVILFAAVFNVVIEALIASFTIAILRKSSGGAHASSAKICVVVGTFITVTIGLVAKINININSIMIIGVITFIWAYYIIFKLAPVDSAAKPIRTEKKKKRLKRSSIFILSIYLIIVGVSIMLYLYTKIDRLLIYSICILGGVIWQVLSLTKIGHEIVKIIDAFLNKIIPMGIKGEKKNAKNE</sequence>
<dbReference type="InterPro" id="IPR006741">
    <property type="entry name" value="AgrB"/>
</dbReference>
<dbReference type="SMART" id="SM00793">
    <property type="entry name" value="AgrB"/>
    <property type="match status" value="1"/>
</dbReference>
<dbReference type="OrthoDB" id="2854767at2"/>
<evidence type="ECO:0000256" key="3">
    <source>
        <dbReference type="ARBA" id="ARBA00022670"/>
    </source>
</evidence>
<evidence type="ECO:0000256" key="7">
    <source>
        <dbReference type="ARBA" id="ARBA00023136"/>
    </source>
</evidence>
<evidence type="ECO:0000256" key="5">
    <source>
        <dbReference type="ARBA" id="ARBA00022801"/>
    </source>
</evidence>
<feature type="transmembrane region" description="Helical" evidence="8">
    <location>
        <begin position="81"/>
        <end position="99"/>
    </location>
</feature>
<dbReference type="RefSeq" id="WP_089965077.1">
    <property type="nucleotide sequence ID" value="NZ_FNJM01000001.1"/>
</dbReference>
<dbReference type="GO" id="GO:0008233">
    <property type="term" value="F:peptidase activity"/>
    <property type="evidence" value="ECO:0007669"/>
    <property type="project" value="UniProtKB-KW"/>
</dbReference>
<dbReference type="AlphaFoldDB" id="A0A1H0M1G8"/>
<dbReference type="EMBL" id="FNJM01000001">
    <property type="protein sequence ID" value="SDO74223.1"/>
    <property type="molecule type" value="Genomic_DNA"/>
</dbReference>
<keyword evidence="5" id="KW-0378">Hydrolase</keyword>
<dbReference type="Proteomes" id="UP000198597">
    <property type="component" value="Unassembled WGS sequence"/>
</dbReference>
<gene>
    <name evidence="9" type="ORF">SAMN04488529_101285</name>
</gene>
<name>A0A1H0M1G8_9CLOT</name>
<dbReference type="GO" id="GO:0006508">
    <property type="term" value="P:proteolysis"/>
    <property type="evidence" value="ECO:0007669"/>
    <property type="project" value="UniProtKB-KW"/>
</dbReference>
<dbReference type="STRING" id="94869.SAMN04488529_101285"/>
<evidence type="ECO:0000256" key="4">
    <source>
        <dbReference type="ARBA" id="ARBA00022692"/>
    </source>
</evidence>